<evidence type="ECO:0000256" key="1">
    <source>
        <dbReference type="ARBA" id="ARBA00004196"/>
    </source>
</evidence>
<dbReference type="Pfam" id="PF09375">
    <property type="entry name" value="Peptidase_M75"/>
    <property type="match status" value="1"/>
</dbReference>
<evidence type="ECO:0000256" key="2">
    <source>
        <dbReference type="ARBA" id="ARBA00022729"/>
    </source>
</evidence>
<feature type="domain" description="Imelysin-like" evidence="4">
    <location>
        <begin position="44"/>
        <end position="341"/>
    </location>
</feature>
<dbReference type="AlphaFoldDB" id="A0A1X7APP0"/>
<dbReference type="InterPro" id="IPR034984">
    <property type="entry name" value="Imelysin-like_IPPA"/>
</dbReference>
<dbReference type="Gene3D" id="1.20.1420.20">
    <property type="entry name" value="M75 peptidase, HXXE motif"/>
    <property type="match status" value="1"/>
</dbReference>
<dbReference type="InterPro" id="IPR038352">
    <property type="entry name" value="Imelysin_sf"/>
</dbReference>
<dbReference type="InterPro" id="IPR018976">
    <property type="entry name" value="Imelysin-like"/>
</dbReference>
<dbReference type="GO" id="GO:0030313">
    <property type="term" value="C:cell envelope"/>
    <property type="evidence" value="ECO:0007669"/>
    <property type="project" value="UniProtKB-SubCell"/>
</dbReference>
<organism evidence="5 6">
    <name type="scientific">Parendozoicomonas haliclonae</name>
    <dbReference type="NCBI Taxonomy" id="1960125"/>
    <lineage>
        <taxon>Bacteria</taxon>
        <taxon>Pseudomonadati</taxon>
        <taxon>Pseudomonadota</taxon>
        <taxon>Gammaproteobacteria</taxon>
        <taxon>Oceanospirillales</taxon>
        <taxon>Endozoicomonadaceae</taxon>
        <taxon>Parendozoicomonas</taxon>
    </lineage>
</organism>
<name>A0A1X7APP0_9GAMM</name>
<reference evidence="5 6" key="1">
    <citation type="submission" date="2017-03" db="EMBL/GenBank/DDBJ databases">
        <authorList>
            <person name="Afonso C.L."/>
            <person name="Miller P.J."/>
            <person name="Scott M.A."/>
            <person name="Spackman E."/>
            <person name="Goraichik I."/>
            <person name="Dimitrov K.M."/>
            <person name="Suarez D.L."/>
            <person name="Swayne D.E."/>
        </authorList>
    </citation>
    <scope>NUCLEOTIDE SEQUENCE [LARGE SCALE GENOMIC DNA]</scope>
    <source>
        <strain evidence="5">SB41UT1</strain>
    </source>
</reference>
<evidence type="ECO:0000256" key="3">
    <source>
        <dbReference type="SAM" id="SignalP"/>
    </source>
</evidence>
<protein>
    <submittedName>
        <fullName evidence="5">Iron-regulated protein A</fullName>
    </submittedName>
</protein>
<evidence type="ECO:0000313" key="6">
    <source>
        <dbReference type="Proteomes" id="UP000196573"/>
    </source>
</evidence>
<gene>
    <name evidence="5" type="primary">irpA_1</name>
    <name evidence="5" type="ORF">EHSB41UT_04050</name>
</gene>
<evidence type="ECO:0000259" key="4">
    <source>
        <dbReference type="Pfam" id="PF09375"/>
    </source>
</evidence>
<feature type="chain" id="PRO_5010862259" evidence="3">
    <location>
        <begin position="24"/>
        <end position="374"/>
    </location>
</feature>
<dbReference type="Proteomes" id="UP000196573">
    <property type="component" value="Unassembled WGS sequence"/>
</dbReference>
<keyword evidence="2 3" id="KW-0732">Signal</keyword>
<sequence length="374" mass="41280">MTGRKSLLSQCLCLGLCSVFLLSGCQPKPPSSELQLAESTTAVAQPLYNDLVVGLKEFHSSASSFCSAPSAGGLAGVQQQWHQSMLNWQSASVVNFGPVTMDSMAWKFQFWPDKKNLIHRKVESEIRRGSQSEAGWTPASIGKVSVVSRGFGAAEYLLFDPEAKEKIAEPVRCEYLQVVIQDMQRNAERLSRWWQQGEDRYPEELKALADAVPATEESYPQVSALLVSSLHTTLETAIRKLSMPLGKTDQHGNPYMSESWRSGYSLDNLRAVIASTRKLYEGGEGYGLDERLASVDEESRQLAEEISIAYDEVDKILASKPLENISLKDAVVDPERREVLSSLLFGISRIKNLFAGKVPDKLGIPLGFNSNDGD</sequence>
<dbReference type="PROSITE" id="PS51257">
    <property type="entry name" value="PROKAR_LIPOPROTEIN"/>
    <property type="match status" value="1"/>
</dbReference>
<accession>A0A1X7APP0</accession>
<evidence type="ECO:0000313" key="5">
    <source>
        <dbReference type="EMBL" id="SMA50256.1"/>
    </source>
</evidence>
<comment type="subcellular location">
    <subcellularLocation>
        <location evidence="1">Cell envelope</location>
    </subcellularLocation>
</comment>
<keyword evidence="6" id="KW-1185">Reference proteome</keyword>
<dbReference type="CDD" id="cd14659">
    <property type="entry name" value="Imelysin-like_IPPA"/>
    <property type="match status" value="1"/>
</dbReference>
<proteinExistence type="predicted"/>
<feature type="signal peptide" evidence="3">
    <location>
        <begin position="1"/>
        <end position="23"/>
    </location>
</feature>
<dbReference type="EMBL" id="FWPT01000011">
    <property type="protein sequence ID" value="SMA50256.1"/>
    <property type="molecule type" value="Genomic_DNA"/>
</dbReference>